<organism evidence="2 3">
    <name type="scientific">Elysia marginata</name>
    <dbReference type="NCBI Taxonomy" id="1093978"/>
    <lineage>
        <taxon>Eukaryota</taxon>
        <taxon>Metazoa</taxon>
        <taxon>Spiralia</taxon>
        <taxon>Lophotrochozoa</taxon>
        <taxon>Mollusca</taxon>
        <taxon>Gastropoda</taxon>
        <taxon>Heterobranchia</taxon>
        <taxon>Euthyneura</taxon>
        <taxon>Panpulmonata</taxon>
        <taxon>Sacoglossa</taxon>
        <taxon>Placobranchoidea</taxon>
        <taxon>Plakobranchidae</taxon>
        <taxon>Elysia</taxon>
    </lineage>
</organism>
<keyword evidence="3" id="KW-1185">Reference proteome</keyword>
<reference evidence="2 3" key="1">
    <citation type="journal article" date="2021" name="Elife">
        <title>Chloroplast acquisition without the gene transfer in kleptoplastic sea slugs, Plakobranchus ocellatus.</title>
        <authorList>
            <person name="Maeda T."/>
            <person name="Takahashi S."/>
            <person name="Yoshida T."/>
            <person name="Shimamura S."/>
            <person name="Takaki Y."/>
            <person name="Nagai Y."/>
            <person name="Toyoda A."/>
            <person name="Suzuki Y."/>
            <person name="Arimoto A."/>
            <person name="Ishii H."/>
            <person name="Satoh N."/>
            <person name="Nishiyama T."/>
            <person name="Hasebe M."/>
            <person name="Maruyama T."/>
            <person name="Minagawa J."/>
            <person name="Obokata J."/>
            <person name="Shigenobu S."/>
        </authorList>
    </citation>
    <scope>NUCLEOTIDE SEQUENCE [LARGE SCALE GENOMIC DNA]</scope>
</reference>
<proteinExistence type="predicted"/>
<evidence type="ECO:0008006" key="4">
    <source>
        <dbReference type="Google" id="ProtNLM"/>
    </source>
</evidence>
<sequence length="87" mass="9127">MAIIYRCKNAYVGAVAAVLCLALFVAVASAEDNPLLAGCQQQCSAQCDVQKFIDEQFAQILGDIVGTLDTLCHQTCGLLCGVFGLIG</sequence>
<feature type="chain" id="PRO_5043315763" description="Saposin B-type domain-containing protein" evidence="1">
    <location>
        <begin position="31"/>
        <end position="87"/>
    </location>
</feature>
<dbReference type="EMBL" id="BMAT01006083">
    <property type="protein sequence ID" value="GFS05770.1"/>
    <property type="molecule type" value="Genomic_DNA"/>
</dbReference>
<gene>
    <name evidence="2" type="ORF">ElyMa_002946400</name>
</gene>
<keyword evidence="1" id="KW-0732">Signal</keyword>
<comment type="caution">
    <text evidence="2">The sequence shown here is derived from an EMBL/GenBank/DDBJ whole genome shotgun (WGS) entry which is preliminary data.</text>
</comment>
<accession>A0AAV4I770</accession>
<evidence type="ECO:0000256" key="1">
    <source>
        <dbReference type="SAM" id="SignalP"/>
    </source>
</evidence>
<evidence type="ECO:0000313" key="2">
    <source>
        <dbReference type="EMBL" id="GFS05770.1"/>
    </source>
</evidence>
<evidence type="ECO:0000313" key="3">
    <source>
        <dbReference type="Proteomes" id="UP000762676"/>
    </source>
</evidence>
<feature type="signal peptide" evidence="1">
    <location>
        <begin position="1"/>
        <end position="30"/>
    </location>
</feature>
<dbReference type="AlphaFoldDB" id="A0AAV4I770"/>
<protein>
    <recommendedName>
        <fullName evidence="4">Saposin B-type domain-containing protein</fullName>
    </recommendedName>
</protein>
<dbReference type="Proteomes" id="UP000762676">
    <property type="component" value="Unassembled WGS sequence"/>
</dbReference>
<name>A0AAV4I770_9GAST</name>